<feature type="region of interest" description="Disordered" evidence="1">
    <location>
        <begin position="726"/>
        <end position="780"/>
    </location>
</feature>
<feature type="compositionally biased region" description="Acidic residues" evidence="1">
    <location>
        <begin position="768"/>
        <end position="777"/>
    </location>
</feature>
<accession>T1F8K9</accession>
<dbReference type="AlphaFoldDB" id="T1F8K9"/>
<evidence type="ECO:0000256" key="1">
    <source>
        <dbReference type="SAM" id="MobiDB-lite"/>
    </source>
</evidence>
<keyword evidence="5" id="KW-1185">Reference proteome</keyword>
<reference evidence="3 5" key="2">
    <citation type="journal article" date="2013" name="Nature">
        <title>Insights into bilaterian evolution from three spiralian genomes.</title>
        <authorList>
            <person name="Simakov O."/>
            <person name="Marletaz F."/>
            <person name="Cho S.J."/>
            <person name="Edsinger-Gonzales E."/>
            <person name="Havlak P."/>
            <person name="Hellsten U."/>
            <person name="Kuo D.H."/>
            <person name="Larsson T."/>
            <person name="Lv J."/>
            <person name="Arendt D."/>
            <person name="Savage R."/>
            <person name="Osoegawa K."/>
            <person name="de Jong P."/>
            <person name="Grimwood J."/>
            <person name="Chapman J.A."/>
            <person name="Shapiro H."/>
            <person name="Aerts A."/>
            <person name="Otillar R.P."/>
            <person name="Terry A.Y."/>
            <person name="Boore J.L."/>
            <person name="Grigoriev I.V."/>
            <person name="Lindberg D.R."/>
            <person name="Seaver E.C."/>
            <person name="Weisblat D.A."/>
            <person name="Putnam N.H."/>
            <person name="Rokhsar D.S."/>
        </authorList>
    </citation>
    <scope>NUCLEOTIDE SEQUENCE</scope>
</reference>
<dbReference type="CTD" id="20205158"/>
<dbReference type="RefSeq" id="XP_009020572.1">
    <property type="nucleotide sequence ID" value="XM_009022324.1"/>
</dbReference>
<reference evidence="4" key="3">
    <citation type="submission" date="2015-06" db="UniProtKB">
        <authorList>
            <consortium name="EnsemblMetazoa"/>
        </authorList>
    </citation>
    <scope>IDENTIFICATION</scope>
</reference>
<dbReference type="HOGENOM" id="CLU_316706_0_0_1"/>
<feature type="region of interest" description="Disordered" evidence="1">
    <location>
        <begin position="825"/>
        <end position="866"/>
    </location>
</feature>
<dbReference type="PANTHER" id="PTHR16057:SF1">
    <property type="entry name" value="PROTEIN LINES HOMOLOG 1"/>
    <property type="match status" value="1"/>
</dbReference>
<gene>
    <name evidence="4" type="primary">20205158</name>
    <name evidence="3" type="ORF">HELRODRAFT_174891</name>
</gene>
<feature type="region of interest" description="Disordered" evidence="1">
    <location>
        <begin position="483"/>
        <end position="502"/>
    </location>
</feature>
<dbReference type="EMBL" id="AMQM01005072">
    <property type="status" value="NOT_ANNOTATED_CDS"/>
    <property type="molecule type" value="Genomic_DNA"/>
</dbReference>
<dbReference type="InterPro" id="IPR032794">
    <property type="entry name" value="LINES_N"/>
</dbReference>
<feature type="compositionally biased region" description="Acidic residues" evidence="1">
    <location>
        <begin position="825"/>
        <end position="857"/>
    </location>
</feature>
<feature type="compositionally biased region" description="Low complexity" evidence="1">
    <location>
        <begin position="483"/>
        <end position="494"/>
    </location>
</feature>
<protein>
    <recommendedName>
        <fullName evidence="2">Protein Lines N-terminal domain-containing protein</fullName>
    </recommendedName>
</protein>
<dbReference type="Proteomes" id="UP000015101">
    <property type="component" value="Unassembled WGS sequence"/>
</dbReference>
<feature type="compositionally biased region" description="Low complexity" evidence="1">
    <location>
        <begin position="734"/>
        <end position="746"/>
    </location>
</feature>
<evidence type="ECO:0000313" key="5">
    <source>
        <dbReference type="Proteomes" id="UP000015101"/>
    </source>
</evidence>
<name>T1F8K9_HELRO</name>
<feature type="domain" description="Protein Lines N-terminal" evidence="2">
    <location>
        <begin position="594"/>
        <end position="667"/>
    </location>
</feature>
<dbReference type="EnsemblMetazoa" id="HelroT174891">
    <property type="protein sequence ID" value="HelroP174891"/>
    <property type="gene ID" value="HelroG174891"/>
</dbReference>
<dbReference type="KEGG" id="hro:HELRODRAFT_174891"/>
<dbReference type="Pfam" id="PF14694">
    <property type="entry name" value="LINES_N"/>
    <property type="match status" value="1"/>
</dbReference>
<dbReference type="InterPro" id="IPR024875">
    <property type="entry name" value="Protein_Lines"/>
</dbReference>
<evidence type="ECO:0000259" key="2">
    <source>
        <dbReference type="Pfam" id="PF14694"/>
    </source>
</evidence>
<evidence type="ECO:0000313" key="4">
    <source>
        <dbReference type="EnsemblMetazoa" id="HelroP174891"/>
    </source>
</evidence>
<dbReference type="OrthoDB" id="8251209at2759"/>
<reference evidence="5" key="1">
    <citation type="submission" date="2012-12" db="EMBL/GenBank/DDBJ databases">
        <authorList>
            <person name="Hellsten U."/>
            <person name="Grimwood J."/>
            <person name="Chapman J.A."/>
            <person name="Shapiro H."/>
            <person name="Aerts A."/>
            <person name="Otillar R.P."/>
            <person name="Terry A.Y."/>
            <person name="Boore J.L."/>
            <person name="Simakov O."/>
            <person name="Marletaz F."/>
            <person name="Cho S.-J."/>
            <person name="Edsinger-Gonzales E."/>
            <person name="Havlak P."/>
            <person name="Kuo D.-H."/>
            <person name="Larsson T."/>
            <person name="Lv J."/>
            <person name="Arendt D."/>
            <person name="Savage R."/>
            <person name="Osoegawa K."/>
            <person name="de Jong P."/>
            <person name="Lindberg D.R."/>
            <person name="Seaver E.C."/>
            <person name="Weisblat D.A."/>
            <person name="Putnam N.H."/>
            <person name="Grigoriev I.V."/>
            <person name="Rokhsar D.S."/>
        </authorList>
    </citation>
    <scope>NUCLEOTIDE SEQUENCE</scope>
</reference>
<sequence length="921" mass="103924">MYKFIFHTSDNDAGQTDLKVVSDKDLLLAVSLLHEKIEFNINNISSSLHFTDCVNYIYGLDNHFIEGLYNVVVSDIVDVGSETWDHSFSHRVDLFHEILEDFDFLRSSFLKHWKSFFDLLFNDSNQLLHNEQSRIMIFFSMIKLYTKLIKYIHLDFGSLAIIYDLIIFVIIKLKSSSIPQSCVRKTLRLIENFVFRQEFIKILQSHSQVNNHANDVTHRFLQKTLCLLTTGETEDDKIASGLNFNVITDNFIKNSTGLNLDGNYVHIISYKWIKSLLLRSSNYDFFIGSGNVKSSIKDDSCEKIDSTSLRKLILIILQCCYIVLNVNSMCKLDYSVNKSNATTTVTTTNKKDVVDDDNNDDGDDVNNIVDGAAEVCSNGEYLCTGKPELLALFKSSVSFVASLVGTFHCKLEINQERIETTTNETTTTTFAAATTSATSATTTSSTASTTPASTTSTARTSITAITSATTTTLTAATNATTVTTNTTTTNSESSGNDNAKNPTTNFSTIKRFHHYKMMIDIFEEHDESLVRMLMCTMHIHQQHYMLIKNTQESSVSDNTNLPNLKNTTESLMSDNTNLPSFKCIPEKTMSDNSNLPNLKNTPESLTMSDNRNLLNPFLLLLCLLQSLDWRHSVLLDWLVSPETCFLEYLVKVFKFVICNFHVWVESCDVFDDDVCKSGRNSMSLLLHLNSSSSSSSSSSDINHILRRDGYVGIATKKCGSLGDVKSNKCRRSSNTKNSSNNSNDDGGVNGRNDGGSRQTLNLTAYSDSDNDEDDENENNLHENNINTVNININNNNNNNNVIKEENSIRDMIDVICEYDDEYEDDVNVDDDENDDEENDDDQSNDDDDDDDNEGDNDETNKEMMNDAMISNDIIKTQEKCEILFRRLLRSIEKLHKHGNIPYDPKALITLLRNFLLLKNQN</sequence>
<dbReference type="STRING" id="6412.T1F8K9"/>
<feature type="compositionally biased region" description="Polar residues" evidence="1">
    <location>
        <begin position="757"/>
        <end position="767"/>
    </location>
</feature>
<organism evidence="4 5">
    <name type="scientific">Helobdella robusta</name>
    <name type="common">Californian leech</name>
    <dbReference type="NCBI Taxonomy" id="6412"/>
    <lineage>
        <taxon>Eukaryota</taxon>
        <taxon>Metazoa</taxon>
        <taxon>Spiralia</taxon>
        <taxon>Lophotrochozoa</taxon>
        <taxon>Annelida</taxon>
        <taxon>Clitellata</taxon>
        <taxon>Hirudinea</taxon>
        <taxon>Rhynchobdellida</taxon>
        <taxon>Glossiphoniidae</taxon>
        <taxon>Helobdella</taxon>
    </lineage>
</organism>
<dbReference type="GeneID" id="20205158"/>
<dbReference type="EMBL" id="KB096785">
    <property type="protein sequence ID" value="ESO01336.1"/>
    <property type="molecule type" value="Genomic_DNA"/>
</dbReference>
<dbReference type="InParanoid" id="T1F8K9"/>
<proteinExistence type="predicted"/>
<evidence type="ECO:0000313" key="3">
    <source>
        <dbReference type="EMBL" id="ESO01336.1"/>
    </source>
</evidence>
<feature type="region of interest" description="Disordered" evidence="1">
    <location>
        <begin position="432"/>
        <end position="459"/>
    </location>
</feature>
<dbReference type="PANTHER" id="PTHR16057">
    <property type="entry name" value="WINS1, 2 PROTEIN"/>
    <property type="match status" value="1"/>
</dbReference>